<gene>
    <name evidence="1" type="ORF">PR048_016811</name>
</gene>
<dbReference type="Proteomes" id="UP001159363">
    <property type="component" value="Chromosome 5"/>
</dbReference>
<organism evidence="1 2">
    <name type="scientific">Dryococelus australis</name>
    <dbReference type="NCBI Taxonomy" id="614101"/>
    <lineage>
        <taxon>Eukaryota</taxon>
        <taxon>Metazoa</taxon>
        <taxon>Ecdysozoa</taxon>
        <taxon>Arthropoda</taxon>
        <taxon>Hexapoda</taxon>
        <taxon>Insecta</taxon>
        <taxon>Pterygota</taxon>
        <taxon>Neoptera</taxon>
        <taxon>Polyneoptera</taxon>
        <taxon>Phasmatodea</taxon>
        <taxon>Verophasmatodea</taxon>
        <taxon>Anareolatae</taxon>
        <taxon>Phasmatidae</taxon>
        <taxon>Eurycanthinae</taxon>
        <taxon>Dryococelus</taxon>
    </lineage>
</organism>
<protein>
    <submittedName>
        <fullName evidence="1">Uncharacterized protein</fullName>
    </submittedName>
</protein>
<accession>A0ABQ9H7R6</accession>
<evidence type="ECO:0000313" key="1">
    <source>
        <dbReference type="EMBL" id="KAJ8880344.1"/>
    </source>
</evidence>
<keyword evidence="2" id="KW-1185">Reference proteome</keyword>
<evidence type="ECO:0000313" key="2">
    <source>
        <dbReference type="Proteomes" id="UP001159363"/>
    </source>
</evidence>
<sequence>MMSLPNYTDEPPRRCFRWASPSPHPYSRCSILPFTLINLLSFSFACSPLLLRAGPVSSWGHGGSAVRLLASHRCEPGLIPGRFTPDFLKWQSCRTVPPVSGFSRGSPISPALAFRPCSPPINANCVQSPAGSLPDFRNWESCRKMPLFGGFSRGSPTSPGLAFRRRFNLLIPRKVIANHRSSKHSECYVRVFPRVARANTRASARGRKVGGKPNRPSDTAFGCALDGVYPTVTETVTVNI</sequence>
<comment type="caution">
    <text evidence="1">The sequence shown here is derived from an EMBL/GenBank/DDBJ whole genome shotgun (WGS) entry which is preliminary data.</text>
</comment>
<name>A0ABQ9H7R6_9NEOP</name>
<reference evidence="1 2" key="1">
    <citation type="submission" date="2023-02" db="EMBL/GenBank/DDBJ databases">
        <title>LHISI_Scaffold_Assembly.</title>
        <authorList>
            <person name="Stuart O.P."/>
            <person name="Cleave R."/>
            <person name="Magrath M.J.L."/>
            <person name="Mikheyev A.S."/>
        </authorList>
    </citation>
    <scope>NUCLEOTIDE SEQUENCE [LARGE SCALE GENOMIC DNA]</scope>
    <source>
        <strain evidence="1">Daus_M_001</strain>
        <tissue evidence="1">Leg muscle</tissue>
    </source>
</reference>
<dbReference type="EMBL" id="JARBHB010000006">
    <property type="protein sequence ID" value="KAJ8880344.1"/>
    <property type="molecule type" value="Genomic_DNA"/>
</dbReference>
<proteinExistence type="predicted"/>